<comment type="caution">
    <text evidence="2">The sequence shown here is derived from an EMBL/GenBank/DDBJ whole genome shotgun (WGS) entry which is preliminary data.</text>
</comment>
<dbReference type="EMBL" id="LDAU01000066">
    <property type="protein sequence ID" value="KRX08277.1"/>
    <property type="molecule type" value="Genomic_DNA"/>
</dbReference>
<organism evidence="2 3">
    <name type="scientific">Pseudocohnilembus persalinus</name>
    <name type="common">Ciliate</name>
    <dbReference type="NCBI Taxonomy" id="266149"/>
    <lineage>
        <taxon>Eukaryota</taxon>
        <taxon>Sar</taxon>
        <taxon>Alveolata</taxon>
        <taxon>Ciliophora</taxon>
        <taxon>Intramacronucleata</taxon>
        <taxon>Oligohymenophorea</taxon>
        <taxon>Scuticociliatia</taxon>
        <taxon>Philasterida</taxon>
        <taxon>Pseudocohnilembidae</taxon>
        <taxon>Pseudocohnilembus</taxon>
    </lineage>
</organism>
<feature type="coiled-coil region" evidence="1">
    <location>
        <begin position="45"/>
        <end position="154"/>
    </location>
</feature>
<sequence length="371" mass="44334">MKMYLYKTQSPHQDKENNPQVKRATLYNSLPYKETLPEIDEDLSNQNLVNEIRELQETVNSKKHKATKQEDIEIIINEKTDGNTIKKLVLKNQQYEKELSRLKQKQLEYFNKFKYLKNSWEDKDDQNIQLKKKVEKLKNELNDVFIELEKEKLKNQYLDEDLLRLKTHQKQMEQKKVLVQKKFIQSKENNKNFQDQPFNQNQDKGVKVAQERIEVPVIQEKIVEKIIDRPVEVEKIVEKIVEVPIEKVVEIIKEVPENISQELNILRRDNENLCIQIEGKQREIDSMRNRLENLEQYNSQNEGARLANQEQKENLLKENENLSKKIELMYSEIKDLSYQNDIKNNSLEAHIKNLETLLRNNNIKFPELSSY</sequence>
<dbReference type="AlphaFoldDB" id="A0A0V0R288"/>
<proteinExistence type="predicted"/>
<evidence type="ECO:0000256" key="1">
    <source>
        <dbReference type="SAM" id="Coils"/>
    </source>
</evidence>
<name>A0A0V0R288_PSEPJ</name>
<reference evidence="2 3" key="1">
    <citation type="journal article" date="2015" name="Sci. Rep.">
        <title>Genome of the facultative scuticociliatosis pathogen Pseudocohnilembus persalinus provides insight into its virulence through horizontal gene transfer.</title>
        <authorList>
            <person name="Xiong J."/>
            <person name="Wang G."/>
            <person name="Cheng J."/>
            <person name="Tian M."/>
            <person name="Pan X."/>
            <person name="Warren A."/>
            <person name="Jiang C."/>
            <person name="Yuan D."/>
            <person name="Miao W."/>
        </authorList>
    </citation>
    <scope>NUCLEOTIDE SEQUENCE [LARGE SCALE GENOMIC DNA]</scope>
    <source>
        <strain evidence="2">36N120E</strain>
    </source>
</reference>
<protein>
    <submittedName>
        <fullName evidence="2">Uncharacterized protein</fullName>
    </submittedName>
</protein>
<accession>A0A0V0R288</accession>
<keyword evidence="3" id="KW-1185">Reference proteome</keyword>
<gene>
    <name evidence="2" type="ORF">PPERSA_01738</name>
</gene>
<evidence type="ECO:0000313" key="3">
    <source>
        <dbReference type="Proteomes" id="UP000054937"/>
    </source>
</evidence>
<keyword evidence="1" id="KW-0175">Coiled coil</keyword>
<dbReference type="Proteomes" id="UP000054937">
    <property type="component" value="Unassembled WGS sequence"/>
</dbReference>
<dbReference type="InParanoid" id="A0A0V0R288"/>
<feature type="coiled-coil region" evidence="1">
    <location>
        <begin position="263"/>
        <end position="364"/>
    </location>
</feature>
<evidence type="ECO:0000313" key="2">
    <source>
        <dbReference type="EMBL" id="KRX08277.1"/>
    </source>
</evidence>